<evidence type="ECO:0000313" key="2">
    <source>
        <dbReference type="EMBL" id="CBL55721.1"/>
    </source>
</evidence>
<feature type="domain" description="HTH marR-type" evidence="1">
    <location>
        <begin position="6"/>
        <end position="142"/>
    </location>
</feature>
<dbReference type="RefSeq" id="WP_013160129.1">
    <property type="nucleotide sequence ID" value="NC_014215.1"/>
</dbReference>
<dbReference type="GO" id="GO:0003700">
    <property type="term" value="F:DNA-binding transcription factor activity"/>
    <property type="evidence" value="ECO:0007669"/>
    <property type="project" value="InterPro"/>
</dbReference>
<dbReference type="InterPro" id="IPR039422">
    <property type="entry name" value="MarR/SlyA-like"/>
</dbReference>
<protein>
    <submittedName>
        <fullName evidence="2">MarR, Transcriptional regulators</fullName>
    </submittedName>
</protein>
<dbReference type="HOGENOM" id="CLU_083287_1_1_11"/>
<dbReference type="KEGG" id="pfr:PFREUD_02060"/>
<reference evidence="2 3" key="1">
    <citation type="journal article" date="2010" name="PLoS ONE">
        <title>The complete genome of Propionibacterium freudenreichii CIRM-BIA1, a hardy actinobacterium with food and probiotic applications.</title>
        <authorList>
            <person name="Falentin H."/>
            <person name="Deutsch S.M."/>
            <person name="Jan G."/>
            <person name="Loux V."/>
            <person name="Thierry A."/>
            <person name="Parayre S."/>
            <person name="Maillard M.B."/>
            <person name="Dherbecourt J."/>
            <person name="Cousin F.J."/>
            <person name="Jardin J."/>
            <person name="Siguier P."/>
            <person name="Couloux A."/>
            <person name="Barbe V."/>
            <person name="Vacherie B."/>
            <person name="Wincker P."/>
            <person name="Gibrat J.F."/>
            <person name="Gaillardin C."/>
            <person name="Lortal S."/>
        </authorList>
    </citation>
    <scope>NUCLEOTIDE SEQUENCE [LARGE SCALE GENOMIC DNA]</scope>
    <source>
        <strain evidence="3">ATCC 9614 / DSM 4902 / CIP 103027 / NCIMB 8099 / CIRM-BIA1</strain>
    </source>
</reference>
<accession>D7GHZ9</accession>
<dbReference type="PANTHER" id="PTHR33164">
    <property type="entry name" value="TRANSCRIPTIONAL REGULATOR, MARR FAMILY"/>
    <property type="match status" value="1"/>
</dbReference>
<organism evidence="2 3">
    <name type="scientific">Propionibacterium freudenreichii subsp. shermanii (strain ATCC 9614 / DSM 4902 / CIP 103027 / NCIMB 8099 / CIRM-BIA1)</name>
    <dbReference type="NCBI Taxonomy" id="754252"/>
    <lineage>
        <taxon>Bacteria</taxon>
        <taxon>Bacillati</taxon>
        <taxon>Actinomycetota</taxon>
        <taxon>Actinomycetes</taxon>
        <taxon>Propionibacteriales</taxon>
        <taxon>Propionibacteriaceae</taxon>
        <taxon>Propionibacterium</taxon>
    </lineage>
</organism>
<dbReference type="SUPFAM" id="SSF46785">
    <property type="entry name" value="Winged helix' DNA-binding domain"/>
    <property type="match status" value="1"/>
</dbReference>
<dbReference type="STRING" id="754252.PFREUD_02060"/>
<dbReference type="AlphaFoldDB" id="D7GHZ9"/>
<sequence length="151" mass="17087">MRVTDVDPITRVRQSLQRQVVAAVLGNEKVARAHGLLVTDLQTLHLLVLREDVRTPSQISDATGMPTSTVTKLIDRLETAGYVRRRPDPADRRKTVLELVAESIAPLRVLYGRTDQEFDDLSRQFTDSELDTVARYLDAVSGFYQIDRLRP</sequence>
<keyword evidence="3" id="KW-1185">Reference proteome</keyword>
<name>D7GHZ9_PROFC</name>
<dbReference type="GO" id="GO:0006950">
    <property type="term" value="P:response to stress"/>
    <property type="evidence" value="ECO:0007669"/>
    <property type="project" value="TreeGrafter"/>
</dbReference>
<gene>
    <name evidence="2" type="primary">mar</name>
    <name evidence="2" type="ordered locus">PFREUD_02060</name>
</gene>
<dbReference type="Gene3D" id="1.10.10.10">
    <property type="entry name" value="Winged helix-like DNA-binding domain superfamily/Winged helix DNA-binding domain"/>
    <property type="match status" value="1"/>
</dbReference>
<dbReference type="eggNOG" id="COG1846">
    <property type="taxonomic scope" value="Bacteria"/>
</dbReference>
<dbReference type="EMBL" id="FN806773">
    <property type="protein sequence ID" value="CBL55721.1"/>
    <property type="molecule type" value="Genomic_DNA"/>
</dbReference>
<dbReference type="PROSITE" id="PS50995">
    <property type="entry name" value="HTH_MARR_2"/>
    <property type="match status" value="1"/>
</dbReference>
<dbReference type="Proteomes" id="UP000000936">
    <property type="component" value="Chromosome"/>
</dbReference>
<proteinExistence type="predicted"/>
<dbReference type="InterPro" id="IPR000835">
    <property type="entry name" value="HTH_MarR-typ"/>
</dbReference>
<evidence type="ECO:0000259" key="1">
    <source>
        <dbReference type="PROSITE" id="PS50995"/>
    </source>
</evidence>
<dbReference type="InterPro" id="IPR036390">
    <property type="entry name" value="WH_DNA-bd_sf"/>
</dbReference>
<evidence type="ECO:0000313" key="3">
    <source>
        <dbReference type="Proteomes" id="UP000000936"/>
    </source>
</evidence>
<dbReference type="PRINTS" id="PR00598">
    <property type="entry name" value="HTHMARR"/>
</dbReference>
<dbReference type="PANTHER" id="PTHR33164:SF106">
    <property type="entry name" value="TRANSCRIPTIONAL REGULATORY PROTEIN"/>
    <property type="match status" value="1"/>
</dbReference>
<dbReference type="InterPro" id="IPR036388">
    <property type="entry name" value="WH-like_DNA-bd_sf"/>
</dbReference>
<dbReference type="Pfam" id="PF12802">
    <property type="entry name" value="MarR_2"/>
    <property type="match status" value="1"/>
</dbReference>
<dbReference type="SMART" id="SM00347">
    <property type="entry name" value="HTH_MARR"/>
    <property type="match status" value="1"/>
</dbReference>